<protein>
    <submittedName>
        <fullName evidence="1">DUF2288 domain-containing protein</fullName>
    </submittedName>
</protein>
<dbReference type="EMBL" id="PKUS01000015">
    <property type="protein sequence ID" value="PLW68355.1"/>
    <property type="molecule type" value="Genomic_DNA"/>
</dbReference>
<sequence length="103" mass="11937">MAELPEDRETLLRREYVSQTARINWHDLQTYYAHGSVVAVSAELDLVEVAVQLGLDNTQQFQQWIAAQQVSPVQDEQALDWYETRQSLWAVVAPPWVLVQQRD</sequence>
<comment type="caution">
    <text evidence="1">The sequence shown here is derived from an EMBL/GenBank/DDBJ whole genome shotgun (WGS) entry which is preliminary data.</text>
</comment>
<dbReference type="AlphaFoldDB" id="A0A2N5X1J0"/>
<evidence type="ECO:0000313" key="2">
    <source>
        <dbReference type="Proteomes" id="UP000235005"/>
    </source>
</evidence>
<proteinExistence type="predicted"/>
<name>A0A2N5X1J0_9GAMM</name>
<keyword evidence="2" id="KW-1185">Reference proteome</keyword>
<gene>
    <name evidence="1" type="ORF">C0039_12485</name>
</gene>
<evidence type="ECO:0000313" key="1">
    <source>
        <dbReference type="EMBL" id="PLW68355.1"/>
    </source>
</evidence>
<dbReference type="Proteomes" id="UP000235005">
    <property type="component" value="Unassembled WGS sequence"/>
</dbReference>
<dbReference type="Pfam" id="PF10052">
    <property type="entry name" value="DUF2288"/>
    <property type="match status" value="1"/>
</dbReference>
<dbReference type="InterPro" id="IPR018741">
    <property type="entry name" value="DUF2288"/>
</dbReference>
<dbReference type="RefSeq" id="WP_101518234.1">
    <property type="nucleotide sequence ID" value="NZ_PKUS01000015.1"/>
</dbReference>
<organism evidence="1 2">
    <name type="scientific">Pseudohalioglobus lutimaris</name>
    <dbReference type="NCBI Taxonomy" id="1737061"/>
    <lineage>
        <taxon>Bacteria</taxon>
        <taxon>Pseudomonadati</taxon>
        <taxon>Pseudomonadota</taxon>
        <taxon>Gammaproteobacteria</taxon>
        <taxon>Cellvibrionales</taxon>
        <taxon>Halieaceae</taxon>
        <taxon>Pseudohalioglobus</taxon>
    </lineage>
</organism>
<reference evidence="1 2" key="1">
    <citation type="submission" date="2018-01" db="EMBL/GenBank/DDBJ databases">
        <title>The draft genome sequence of Halioglobus lutimaris HF004.</title>
        <authorList>
            <person name="Du Z.-J."/>
            <person name="Shi M.-J."/>
        </authorList>
    </citation>
    <scope>NUCLEOTIDE SEQUENCE [LARGE SCALE GENOMIC DNA]</scope>
    <source>
        <strain evidence="1 2">HF004</strain>
    </source>
</reference>
<accession>A0A2N5X1J0</accession>
<dbReference type="OrthoDB" id="195194at2"/>